<proteinExistence type="predicted"/>
<sequence>MSRSFRRAGALGAATVALVAFAAAAPVSATPVSVPAAQAVDLEFTLYAQEVAGEESEEGEDTGEGVPAPAVGDTYAFAEDLYRTKGGEKVGRDAVSCTVARVGGPGSPGDLVCAGIFVLTGGAVGQIAGQVILPFSAETEQPAPFDIAVTGGTGDFKGVRGQIRSTSDGEYARLDFRLTR</sequence>
<evidence type="ECO:0000313" key="2">
    <source>
        <dbReference type="EMBL" id="MEU7071957.1"/>
    </source>
</evidence>
<reference evidence="2 3" key="1">
    <citation type="submission" date="2024-06" db="EMBL/GenBank/DDBJ databases">
        <title>The Natural Products Discovery Center: Release of the First 8490 Sequenced Strains for Exploring Actinobacteria Biosynthetic Diversity.</title>
        <authorList>
            <person name="Kalkreuter E."/>
            <person name="Kautsar S.A."/>
            <person name="Yang D."/>
            <person name="Bader C.D."/>
            <person name="Teijaro C.N."/>
            <person name="Fluegel L."/>
            <person name="Davis C.M."/>
            <person name="Simpson J.R."/>
            <person name="Lauterbach L."/>
            <person name="Steele A.D."/>
            <person name="Gui C."/>
            <person name="Meng S."/>
            <person name="Li G."/>
            <person name="Viehrig K."/>
            <person name="Ye F."/>
            <person name="Su P."/>
            <person name="Kiefer A.F."/>
            <person name="Nichols A."/>
            <person name="Cepeda A.J."/>
            <person name="Yan W."/>
            <person name="Fan B."/>
            <person name="Jiang Y."/>
            <person name="Adhikari A."/>
            <person name="Zheng C.-J."/>
            <person name="Schuster L."/>
            <person name="Cowan T.M."/>
            <person name="Smanski M.J."/>
            <person name="Chevrette M.G."/>
            <person name="De Carvalho L.P.S."/>
            <person name="Shen B."/>
        </authorList>
    </citation>
    <scope>NUCLEOTIDE SEQUENCE [LARGE SCALE GENOMIC DNA]</scope>
    <source>
        <strain evidence="2 3">NPDC045974</strain>
    </source>
</reference>
<organism evidence="2 3">
    <name type="scientific">Streptomyces narbonensis</name>
    <dbReference type="NCBI Taxonomy" id="67333"/>
    <lineage>
        <taxon>Bacteria</taxon>
        <taxon>Bacillati</taxon>
        <taxon>Actinomycetota</taxon>
        <taxon>Actinomycetes</taxon>
        <taxon>Kitasatosporales</taxon>
        <taxon>Streptomycetaceae</taxon>
        <taxon>Streptomyces</taxon>
    </lineage>
</organism>
<evidence type="ECO:0008006" key="4">
    <source>
        <dbReference type="Google" id="ProtNLM"/>
    </source>
</evidence>
<comment type="caution">
    <text evidence="2">The sequence shown here is derived from an EMBL/GenBank/DDBJ whole genome shotgun (WGS) entry which is preliminary data.</text>
</comment>
<evidence type="ECO:0000313" key="3">
    <source>
        <dbReference type="Proteomes" id="UP001551329"/>
    </source>
</evidence>
<keyword evidence="1" id="KW-0732">Signal</keyword>
<protein>
    <recommendedName>
        <fullName evidence="4">Allene oxide cyclase barrel-like domain-containing protein</fullName>
    </recommendedName>
</protein>
<dbReference type="InterPro" id="IPR044859">
    <property type="entry name" value="Allene_oxi_cyc_Dirigent"/>
</dbReference>
<dbReference type="Gene3D" id="2.40.480.10">
    <property type="entry name" value="Allene oxide cyclase-like"/>
    <property type="match status" value="1"/>
</dbReference>
<gene>
    <name evidence="2" type="ORF">AB0A88_17690</name>
</gene>
<name>A0ABV3CB02_9ACTN</name>
<evidence type="ECO:0000256" key="1">
    <source>
        <dbReference type="SAM" id="SignalP"/>
    </source>
</evidence>
<accession>A0ABV3CB02</accession>
<dbReference type="EMBL" id="JBEZAE010000010">
    <property type="protein sequence ID" value="MEU7071957.1"/>
    <property type="molecule type" value="Genomic_DNA"/>
</dbReference>
<keyword evidence="3" id="KW-1185">Reference proteome</keyword>
<dbReference type="Proteomes" id="UP001551329">
    <property type="component" value="Unassembled WGS sequence"/>
</dbReference>
<feature type="signal peptide" evidence="1">
    <location>
        <begin position="1"/>
        <end position="22"/>
    </location>
</feature>
<dbReference type="RefSeq" id="WP_358475797.1">
    <property type="nucleotide sequence ID" value="NZ_JBEZAE010000010.1"/>
</dbReference>
<feature type="chain" id="PRO_5045217646" description="Allene oxide cyclase barrel-like domain-containing protein" evidence="1">
    <location>
        <begin position="23"/>
        <end position="180"/>
    </location>
</feature>